<evidence type="ECO:0000313" key="1">
    <source>
        <dbReference type="EMBL" id="VTT55693.1"/>
    </source>
</evidence>
<reference evidence="1" key="1">
    <citation type="submission" date="2019-05" db="EMBL/GenBank/DDBJ databases">
        <authorList>
            <person name="Piombo E."/>
        </authorList>
    </citation>
    <scope>NUCLEOTIDE SEQUENCE</scope>
    <source>
        <strain evidence="1">C2S</strain>
    </source>
</reference>
<accession>A0A5Q3EG14</accession>
<protein>
    <submittedName>
        <fullName evidence="1">Uncharacterized protein</fullName>
    </submittedName>
</protein>
<gene>
    <name evidence="1" type="ORF">C2S_407</name>
</gene>
<evidence type="ECO:0000313" key="2">
    <source>
        <dbReference type="Proteomes" id="UP000760494"/>
    </source>
</evidence>
<sequence>MFRFVPHVQLSSSYNPWLVTTSTRTSLSIAQHKIRRIPFFGVGQNRSPKSDTASLQDFGTLLFLHLRHYHHAWLIIAQDFRMGSVVVEPGWYPSNVYVPLGHGPWGWQNYRHLTPHGRIINTCTIKLRIHEKLKNDKIRLNVQPSSDCALLFGSIILKAT</sequence>
<dbReference type="Proteomes" id="UP000760494">
    <property type="component" value="Unassembled WGS sequence"/>
</dbReference>
<organism evidence="1 2">
    <name type="scientific">Fusarium fujikuroi</name>
    <name type="common">Bakanae and foot rot disease fungus</name>
    <name type="synonym">Gibberella fujikuroi</name>
    <dbReference type="NCBI Taxonomy" id="5127"/>
    <lineage>
        <taxon>Eukaryota</taxon>
        <taxon>Fungi</taxon>
        <taxon>Dikarya</taxon>
        <taxon>Ascomycota</taxon>
        <taxon>Pezizomycotina</taxon>
        <taxon>Sordariomycetes</taxon>
        <taxon>Hypocreomycetidae</taxon>
        <taxon>Hypocreales</taxon>
        <taxon>Nectriaceae</taxon>
        <taxon>Fusarium</taxon>
        <taxon>Fusarium fujikuroi species complex</taxon>
    </lineage>
</organism>
<comment type="caution">
    <text evidence="1">The sequence shown here is derived from an EMBL/GenBank/DDBJ whole genome shotgun (WGS) entry which is preliminary data.</text>
</comment>
<dbReference type="EMBL" id="CABFJX010000001">
    <property type="protein sequence ID" value="VTT55693.1"/>
    <property type="molecule type" value="Genomic_DNA"/>
</dbReference>
<name>A0A5Q3EG14_FUSFU</name>
<dbReference type="AlphaFoldDB" id="A0A5Q3EG14"/>
<proteinExistence type="predicted"/>